<protein>
    <submittedName>
        <fullName evidence="2">Uncharacterized protein</fullName>
    </submittedName>
</protein>
<dbReference type="Proteomes" id="UP000444960">
    <property type="component" value="Unassembled WGS sequence"/>
</dbReference>
<dbReference type="AlphaFoldDB" id="A0A7I9V8J3"/>
<evidence type="ECO:0000313" key="2">
    <source>
        <dbReference type="EMBL" id="GEE01708.1"/>
    </source>
</evidence>
<proteinExistence type="predicted"/>
<dbReference type="EMBL" id="BJOV01000003">
    <property type="protein sequence ID" value="GEE01708.1"/>
    <property type="molecule type" value="Genomic_DNA"/>
</dbReference>
<accession>A0A7I9V8J3</accession>
<feature type="transmembrane region" description="Helical" evidence="1">
    <location>
        <begin position="52"/>
        <end position="71"/>
    </location>
</feature>
<reference evidence="3" key="1">
    <citation type="submission" date="2019-06" db="EMBL/GenBank/DDBJ databases">
        <title>Gordonia isolated from sludge of a wastewater treatment plant.</title>
        <authorList>
            <person name="Tamura T."/>
            <person name="Aoyama K."/>
            <person name="Kang Y."/>
            <person name="Saito S."/>
            <person name="Akiyama N."/>
            <person name="Yazawa K."/>
            <person name="Gonoi T."/>
            <person name="Mikami Y."/>
        </authorList>
    </citation>
    <scope>NUCLEOTIDE SEQUENCE [LARGE SCALE GENOMIC DNA]</scope>
    <source>
        <strain evidence="3">NBRC 107696</strain>
    </source>
</reference>
<gene>
    <name evidence="2" type="ORF">nbrc107696_21540</name>
</gene>
<dbReference type="SUPFAM" id="SSF82866">
    <property type="entry name" value="Multidrug efflux transporter AcrB transmembrane domain"/>
    <property type="match status" value="1"/>
</dbReference>
<keyword evidence="1" id="KW-0812">Transmembrane</keyword>
<comment type="caution">
    <text evidence="2">The sequence shown here is derived from an EMBL/GenBank/DDBJ whole genome shotgun (WGS) entry which is preliminary data.</text>
</comment>
<organism evidence="2 3">
    <name type="scientific">Gordonia spumicola</name>
    <dbReference type="NCBI Taxonomy" id="589161"/>
    <lineage>
        <taxon>Bacteria</taxon>
        <taxon>Bacillati</taxon>
        <taxon>Actinomycetota</taxon>
        <taxon>Actinomycetes</taxon>
        <taxon>Mycobacteriales</taxon>
        <taxon>Gordoniaceae</taxon>
        <taxon>Gordonia</taxon>
    </lineage>
</organism>
<sequence length="145" mass="15101">MATNETGGSLDDIANARAALQRTVTPLWMTALITVFGAAVFGFFTGSPASGYYGLASFVLLALFVGGVNAVQRGRSRPTPTPAKSPAWITVVATGATAGFIGVSLRDDQTHAGELSRYATTFTIGLAAMIGGVVLHHILMRNDSR</sequence>
<evidence type="ECO:0000256" key="1">
    <source>
        <dbReference type="SAM" id="Phobius"/>
    </source>
</evidence>
<name>A0A7I9V8J3_9ACTN</name>
<feature type="transmembrane region" description="Helical" evidence="1">
    <location>
        <begin position="87"/>
        <end position="106"/>
    </location>
</feature>
<keyword evidence="1" id="KW-1133">Transmembrane helix</keyword>
<evidence type="ECO:0000313" key="3">
    <source>
        <dbReference type="Proteomes" id="UP000444960"/>
    </source>
</evidence>
<dbReference type="RefSeq" id="WP_161895468.1">
    <property type="nucleotide sequence ID" value="NZ_BJOV01000003.1"/>
</dbReference>
<keyword evidence="3" id="KW-1185">Reference proteome</keyword>
<feature type="transmembrane region" description="Helical" evidence="1">
    <location>
        <begin position="118"/>
        <end position="139"/>
    </location>
</feature>
<feature type="transmembrane region" description="Helical" evidence="1">
    <location>
        <begin position="27"/>
        <end position="46"/>
    </location>
</feature>
<keyword evidence="1" id="KW-0472">Membrane</keyword>